<feature type="domain" description="ImpA N-terminal" evidence="2">
    <location>
        <begin position="12"/>
        <end position="141"/>
    </location>
</feature>
<dbReference type="PANTHER" id="PTHR37951">
    <property type="entry name" value="CYTOPLASMIC PROTEIN-RELATED"/>
    <property type="match status" value="1"/>
</dbReference>
<dbReference type="PANTHER" id="PTHR37951:SF1">
    <property type="entry name" value="TYPE VI SECRETION SYSTEM COMPONENT TSSA1"/>
    <property type="match status" value="1"/>
</dbReference>
<comment type="caution">
    <text evidence="3">The sequence shown here is derived from an EMBL/GenBank/DDBJ whole genome shotgun (WGS) entry which is preliminary data.</text>
</comment>
<dbReference type="Pfam" id="PF06812">
    <property type="entry name" value="ImpA_N"/>
    <property type="match status" value="1"/>
</dbReference>
<dbReference type="InterPro" id="IPR010657">
    <property type="entry name" value="ImpA_N"/>
</dbReference>
<protein>
    <submittedName>
        <fullName evidence="3">Type VI secretion system protein TssA</fullName>
    </submittedName>
</protein>
<dbReference type="EMBL" id="JAETWB010000001">
    <property type="protein sequence ID" value="MBL6077168.1"/>
    <property type="molecule type" value="Genomic_DNA"/>
</dbReference>
<sequence>MSGSLFDIETLLAPLDGADGAGIDLRSDYSPTSPYQKLRDARAEARAEERALETSEEAEPAVPQGWREVKRLGLDCIGSRSKDFEVATWLLEALVRLDGLPGLIAGSELLTGLLERYWEPGFPQPDEDGMDVRAAPLSGLSGEGADGTLMQPLRRIPLFRRPDGRGVSLYSWKIAEDTAAIPDEGENRRRRQARYEAGVPELKALETEARIDAATLRRTAQQATAAQRAWAVLGAQMDARFGDIAPNTRRVTDALEQILAMATRLVGPVVEDSAEDAGAAAAAEEVTAVAEQVPAMGGAMAAAPRALRTREDAIRQLEDLAEFFRKTEPHSPLAYTLTDAVRRARLPLPELLAEVLPDSGARQAMLTMLGIRTAMGENE</sequence>
<organism evidence="3 4">
    <name type="scientific">Belnapia arida</name>
    <dbReference type="NCBI Taxonomy" id="2804533"/>
    <lineage>
        <taxon>Bacteria</taxon>
        <taxon>Pseudomonadati</taxon>
        <taxon>Pseudomonadota</taxon>
        <taxon>Alphaproteobacteria</taxon>
        <taxon>Acetobacterales</taxon>
        <taxon>Roseomonadaceae</taxon>
        <taxon>Belnapia</taxon>
    </lineage>
</organism>
<accession>A0ABS1TXL5</accession>
<feature type="region of interest" description="Disordered" evidence="1">
    <location>
        <begin position="33"/>
        <end position="61"/>
    </location>
</feature>
<feature type="compositionally biased region" description="Basic and acidic residues" evidence="1">
    <location>
        <begin position="37"/>
        <end position="53"/>
    </location>
</feature>
<dbReference type="NCBIfam" id="TIGR03363">
    <property type="entry name" value="VI_chp_8"/>
    <property type="match status" value="1"/>
</dbReference>
<keyword evidence="4" id="KW-1185">Reference proteome</keyword>
<evidence type="ECO:0000256" key="1">
    <source>
        <dbReference type="SAM" id="MobiDB-lite"/>
    </source>
</evidence>
<reference evidence="3 4" key="1">
    <citation type="submission" date="2021-01" db="EMBL/GenBank/DDBJ databases">
        <title>Belnapia mucosa sp. nov. and Belnapia arida sp. nov., isolated from the Tabernas Desert (Almeria, Spain).</title>
        <authorList>
            <person name="Molina-Menor E."/>
            <person name="Vidal-Verdu A."/>
            <person name="Calonge A."/>
            <person name="Satari L."/>
            <person name="Pereto J."/>
            <person name="Porcar M."/>
        </authorList>
    </citation>
    <scope>NUCLEOTIDE SEQUENCE [LARGE SCALE GENOMIC DNA]</scope>
    <source>
        <strain evidence="3 4">T18</strain>
    </source>
</reference>
<name>A0ABS1TXL5_9PROT</name>
<dbReference type="InterPro" id="IPR017740">
    <property type="entry name" value="TssA-like"/>
</dbReference>
<evidence type="ECO:0000313" key="3">
    <source>
        <dbReference type="EMBL" id="MBL6077168.1"/>
    </source>
</evidence>
<proteinExistence type="predicted"/>
<dbReference type="RefSeq" id="WP_202830300.1">
    <property type="nucleotide sequence ID" value="NZ_JAETWB010000001.1"/>
</dbReference>
<gene>
    <name evidence="3" type="primary">tssA</name>
    <name evidence="3" type="ORF">JMJ56_04060</name>
</gene>
<evidence type="ECO:0000313" key="4">
    <source>
        <dbReference type="Proteomes" id="UP000660885"/>
    </source>
</evidence>
<dbReference type="Proteomes" id="UP000660885">
    <property type="component" value="Unassembled WGS sequence"/>
</dbReference>
<evidence type="ECO:0000259" key="2">
    <source>
        <dbReference type="Pfam" id="PF06812"/>
    </source>
</evidence>